<sequence>MNGNRIDTETSEYVIERLYTKENTSQTISSLSKENQHTQIITPDVVHMKIGHLVSCLNVIRPEEEKMNDLAEVRISGDKILQNVYDSFITIRHQLEPYTTQTPFSSLNFLMASVTGVSSGSVKRICQDKLPRLRIPVVDKKTYNRERSQRRRDEKKKKQAEGNQARKS</sequence>
<name>A0A2A2KAK9_9BILA</name>
<reference evidence="2 3" key="1">
    <citation type="journal article" date="2017" name="Curr. Biol.">
        <title>Genome architecture and evolution of a unichromosomal asexual nematode.</title>
        <authorList>
            <person name="Fradin H."/>
            <person name="Zegar C."/>
            <person name="Gutwein M."/>
            <person name="Lucas J."/>
            <person name="Kovtun M."/>
            <person name="Corcoran D."/>
            <person name="Baugh L.R."/>
            <person name="Kiontke K."/>
            <person name="Gunsalus K."/>
            <person name="Fitch D.H."/>
            <person name="Piano F."/>
        </authorList>
    </citation>
    <scope>NUCLEOTIDE SEQUENCE [LARGE SCALE GENOMIC DNA]</scope>
    <source>
        <strain evidence="2">PF1309</strain>
    </source>
</reference>
<comment type="caution">
    <text evidence="2">The sequence shown here is derived from an EMBL/GenBank/DDBJ whole genome shotgun (WGS) entry which is preliminary data.</text>
</comment>
<dbReference type="Proteomes" id="UP000218231">
    <property type="component" value="Unassembled WGS sequence"/>
</dbReference>
<gene>
    <name evidence="2" type="ORF">WR25_20936</name>
</gene>
<feature type="region of interest" description="Disordered" evidence="1">
    <location>
        <begin position="140"/>
        <end position="168"/>
    </location>
</feature>
<evidence type="ECO:0000313" key="2">
    <source>
        <dbReference type="EMBL" id="PAV70961.1"/>
    </source>
</evidence>
<dbReference type="EMBL" id="LIAE01009154">
    <property type="protein sequence ID" value="PAV70961.1"/>
    <property type="molecule type" value="Genomic_DNA"/>
</dbReference>
<dbReference type="AlphaFoldDB" id="A0A2A2KAK9"/>
<organism evidence="2 3">
    <name type="scientific">Diploscapter pachys</name>
    <dbReference type="NCBI Taxonomy" id="2018661"/>
    <lineage>
        <taxon>Eukaryota</taxon>
        <taxon>Metazoa</taxon>
        <taxon>Ecdysozoa</taxon>
        <taxon>Nematoda</taxon>
        <taxon>Chromadorea</taxon>
        <taxon>Rhabditida</taxon>
        <taxon>Rhabditina</taxon>
        <taxon>Rhabditomorpha</taxon>
        <taxon>Rhabditoidea</taxon>
        <taxon>Rhabditidae</taxon>
        <taxon>Diploscapter</taxon>
    </lineage>
</organism>
<feature type="compositionally biased region" description="Basic residues" evidence="1">
    <location>
        <begin position="148"/>
        <end position="158"/>
    </location>
</feature>
<accession>A0A2A2KAK9</accession>
<evidence type="ECO:0000313" key="3">
    <source>
        <dbReference type="Proteomes" id="UP000218231"/>
    </source>
</evidence>
<proteinExistence type="predicted"/>
<protein>
    <submittedName>
        <fullName evidence="2">Uncharacterized protein</fullName>
    </submittedName>
</protein>
<keyword evidence="3" id="KW-1185">Reference proteome</keyword>
<evidence type="ECO:0000256" key="1">
    <source>
        <dbReference type="SAM" id="MobiDB-lite"/>
    </source>
</evidence>